<dbReference type="Proteomes" id="UP001597183">
    <property type="component" value="Unassembled WGS sequence"/>
</dbReference>
<evidence type="ECO:0000313" key="1">
    <source>
        <dbReference type="EMBL" id="MFD1366224.1"/>
    </source>
</evidence>
<comment type="caution">
    <text evidence="1">The sequence shown here is derived from an EMBL/GenBank/DDBJ whole genome shotgun (WGS) entry which is preliminary data.</text>
</comment>
<accession>A0ABW4A6R5</accession>
<name>A0ABW4A6R5_9ACTN</name>
<dbReference type="RefSeq" id="WP_317786494.1">
    <property type="nucleotide sequence ID" value="NZ_AP028461.1"/>
</dbReference>
<organism evidence="1 2">
    <name type="scientific">Actinoplanes sichuanensis</name>
    <dbReference type="NCBI Taxonomy" id="512349"/>
    <lineage>
        <taxon>Bacteria</taxon>
        <taxon>Bacillati</taxon>
        <taxon>Actinomycetota</taxon>
        <taxon>Actinomycetes</taxon>
        <taxon>Micromonosporales</taxon>
        <taxon>Micromonosporaceae</taxon>
        <taxon>Actinoplanes</taxon>
    </lineage>
</organism>
<gene>
    <name evidence="1" type="ORF">ACFQ5G_12790</name>
</gene>
<keyword evidence="2" id="KW-1185">Reference proteome</keyword>
<reference evidence="2" key="1">
    <citation type="journal article" date="2019" name="Int. J. Syst. Evol. Microbiol.">
        <title>The Global Catalogue of Microorganisms (GCM) 10K type strain sequencing project: providing services to taxonomists for standard genome sequencing and annotation.</title>
        <authorList>
            <consortium name="The Broad Institute Genomics Platform"/>
            <consortium name="The Broad Institute Genome Sequencing Center for Infectious Disease"/>
            <person name="Wu L."/>
            <person name="Ma J."/>
        </authorList>
    </citation>
    <scope>NUCLEOTIDE SEQUENCE [LARGE SCALE GENOMIC DNA]</scope>
    <source>
        <strain evidence="2">CCM 7526</strain>
    </source>
</reference>
<dbReference type="EMBL" id="JBHTMK010000016">
    <property type="protein sequence ID" value="MFD1366224.1"/>
    <property type="molecule type" value="Genomic_DNA"/>
</dbReference>
<evidence type="ECO:0000313" key="2">
    <source>
        <dbReference type="Proteomes" id="UP001597183"/>
    </source>
</evidence>
<protein>
    <submittedName>
        <fullName evidence="1">Uncharacterized protein</fullName>
    </submittedName>
</protein>
<proteinExistence type="predicted"/>
<sequence length="46" mass="5006">MAKDNKVVTYRSGKGGEAMTTATNRQVKELRDAGALVAVRRVRGRS</sequence>